<evidence type="ECO:0000256" key="8">
    <source>
        <dbReference type="ARBA" id="ARBA00049547"/>
    </source>
</evidence>
<dbReference type="Proteomes" id="UP001501218">
    <property type="component" value="Unassembled WGS sequence"/>
</dbReference>
<dbReference type="Gene3D" id="3.40.50.720">
    <property type="entry name" value="NAD(P)-binding Rossmann-like Domain"/>
    <property type="match status" value="1"/>
</dbReference>
<evidence type="ECO:0000313" key="11">
    <source>
        <dbReference type="Proteomes" id="UP001501218"/>
    </source>
</evidence>
<proteinExistence type="inferred from homology"/>
<keyword evidence="4" id="KW-0274">FAD</keyword>
<dbReference type="PANTHER" id="PTHR11530">
    <property type="entry name" value="D-AMINO ACID OXIDASE"/>
    <property type="match status" value="1"/>
</dbReference>
<evidence type="ECO:0000256" key="5">
    <source>
        <dbReference type="ARBA" id="ARBA00023002"/>
    </source>
</evidence>
<dbReference type="Pfam" id="PF01266">
    <property type="entry name" value="DAO"/>
    <property type="match status" value="1"/>
</dbReference>
<protein>
    <recommendedName>
        <fullName evidence="7">D-amino-acid oxidase</fullName>
        <ecNumber evidence="6">1.4.3.3</ecNumber>
    </recommendedName>
</protein>
<evidence type="ECO:0000256" key="2">
    <source>
        <dbReference type="ARBA" id="ARBA00006730"/>
    </source>
</evidence>
<keyword evidence="3" id="KW-0285">Flavoprotein</keyword>
<dbReference type="SUPFAM" id="SSF51971">
    <property type="entry name" value="Nucleotide-binding domain"/>
    <property type="match status" value="1"/>
</dbReference>
<evidence type="ECO:0000256" key="6">
    <source>
        <dbReference type="ARBA" id="ARBA00039101"/>
    </source>
</evidence>
<keyword evidence="11" id="KW-1185">Reference proteome</keyword>
<evidence type="ECO:0000259" key="9">
    <source>
        <dbReference type="Pfam" id="PF01266"/>
    </source>
</evidence>
<evidence type="ECO:0000256" key="1">
    <source>
        <dbReference type="ARBA" id="ARBA00001974"/>
    </source>
</evidence>
<comment type="catalytic activity">
    <reaction evidence="8">
        <text>a D-alpha-amino acid + O2 + H2O = a 2-oxocarboxylate + H2O2 + NH4(+)</text>
        <dbReference type="Rhea" id="RHEA:21816"/>
        <dbReference type="ChEBI" id="CHEBI:15377"/>
        <dbReference type="ChEBI" id="CHEBI:15379"/>
        <dbReference type="ChEBI" id="CHEBI:16240"/>
        <dbReference type="ChEBI" id="CHEBI:28938"/>
        <dbReference type="ChEBI" id="CHEBI:35179"/>
        <dbReference type="ChEBI" id="CHEBI:59871"/>
        <dbReference type="EC" id="1.4.3.3"/>
    </reaction>
    <physiologicalReaction direction="left-to-right" evidence="8">
        <dbReference type="Rhea" id="RHEA:21817"/>
    </physiologicalReaction>
</comment>
<dbReference type="PANTHER" id="PTHR11530:SF11">
    <property type="entry name" value="D-ASPARTATE OXIDASE"/>
    <property type="match status" value="1"/>
</dbReference>
<dbReference type="SUPFAM" id="SSF54373">
    <property type="entry name" value="FAD-linked reductases, C-terminal domain"/>
    <property type="match status" value="1"/>
</dbReference>
<sequence length="312" mass="33121">MLVIGAGVQGLTCGVVLAEAGNRVRIRTTDPPRATTSAAAGAMWAPTMASPSDRAPHWAALSHAEFTELADDDDTGVHLSKGRIAARYGLGEALPAEARLIPDLQRCGPQDLPAGFADGFRGTVPLIDMPRYLDYLVARFRGAGGEIARSAVQSCDEAIAESGAVVNCSGVGAHELVGDPGVYPVFGQLVVVRNPGVDEYFIELTESGEFISAMPHGDRLLLGGVKFAQDWGTRPRPRVREGILRRCAALDPRLAEAEVLDELVGLRPGRQSVRVQLERYSGARIVHNYGHGGNGVALSWGCAYEVAELLAS</sequence>
<comment type="caution">
    <text evidence="10">The sequence shown here is derived from an EMBL/GenBank/DDBJ whole genome shotgun (WGS) entry which is preliminary data.</text>
</comment>
<name>A0ABN3FKZ8_9PSEU</name>
<evidence type="ECO:0000256" key="4">
    <source>
        <dbReference type="ARBA" id="ARBA00022827"/>
    </source>
</evidence>
<dbReference type="InterPro" id="IPR006076">
    <property type="entry name" value="FAD-dep_OxRdtase"/>
</dbReference>
<evidence type="ECO:0000256" key="7">
    <source>
        <dbReference type="ARBA" id="ARBA00039751"/>
    </source>
</evidence>
<dbReference type="Gene3D" id="3.30.9.10">
    <property type="entry name" value="D-Amino Acid Oxidase, subunit A, domain 2"/>
    <property type="match status" value="1"/>
</dbReference>
<gene>
    <name evidence="10" type="ORF">GCM10009854_04270</name>
</gene>
<dbReference type="PROSITE" id="PS00677">
    <property type="entry name" value="DAO"/>
    <property type="match status" value="1"/>
</dbReference>
<accession>A0ABN3FKZ8</accession>
<dbReference type="InterPro" id="IPR006181">
    <property type="entry name" value="D-amino_acid_oxidase_CS"/>
</dbReference>
<organism evidence="10 11">
    <name type="scientific">Saccharopolyspora halophila</name>
    <dbReference type="NCBI Taxonomy" id="405551"/>
    <lineage>
        <taxon>Bacteria</taxon>
        <taxon>Bacillati</taxon>
        <taxon>Actinomycetota</taxon>
        <taxon>Actinomycetes</taxon>
        <taxon>Pseudonocardiales</taxon>
        <taxon>Pseudonocardiaceae</taxon>
        <taxon>Saccharopolyspora</taxon>
    </lineage>
</organism>
<comment type="similarity">
    <text evidence="2">Belongs to the DAMOX/DASOX family.</text>
</comment>
<feature type="domain" description="FAD dependent oxidoreductase" evidence="9">
    <location>
        <begin position="2"/>
        <end position="309"/>
    </location>
</feature>
<dbReference type="InterPro" id="IPR023209">
    <property type="entry name" value="DAO"/>
</dbReference>
<keyword evidence="5" id="KW-0560">Oxidoreductase</keyword>
<comment type="cofactor">
    <cofactor evidence="1">
        <name>FAD</name>
        <dbReference type="ChEBI" id="CHEBI:57692"/>
    </cofactor>
</comment>
<dbReference type="PIRSF" id="PIRSF000189">
    <property type="entry name" value="D-aa_oxidase"/>
    <property type="match status" value="1"/>
</dbReference>
<evidence type="ECO:0000313" key="10">
    <source>
        <dbReference type="EMBL" id="GAA2332208.1"/>
    </source>
</evidence>
<evidence type="ECO:0000256" key="3">
    <source>
        <dbReference type="ARBA" id="ARBA00022630"/>
    </source>
</evidence>
<reference evidence="10 11" key="1">
    <citation type="journal article" date="2019" name="Int. J. Syst. Evol. Microbiol.">
        <title>The Global Catalogue of Microorganisms (GCM) 10K type strain sequencing project: providing services to taxonomists for standard genome sequencing and annotation.</title>
        <authorList>
            <consortium name="The Broad Institute Genomics Platform"/>
            <consortium name="The Broad Institute Genome Sequencing Center for Infectious Disease"/>
            <person name="Wu L."/>
            <person name="Ma J."/>
        </authorList>
    </citation>
    <scope>NUCLEOTIDE SEQUENCE [LARGE SCALE GENOMIC DNA]</scope>
    <source>
        <strain evidence="10 11">JCM 16221</strain>
    </source>
</reference>
<dbReference type="EMBL" id="BAAARA010000001">
    <property type="protein sequence ID" value="GAA2332208.1"/>
    <property type="molecule type" value="Genomic_DNA"/>
</dbReference>
<dbReference type="EC" id="1.4.3.3" evidence="6"/>